<dbReference type="AlphaFoldDB" id="A0A017S1Z4"/>
<feature type="region of interest" description="Disordered" evidence="1">
    <location>
        <begin position="43"/>
        <end position="95"/>
    </location>
</feature>
<feature type="region of interest" description="Disordered" evidence="1">
    <location>
        <begin position="341"/>
        <end position="391"/>
    </location>
</feature>
<dbReference type="EMBL" id="KK088452">
    <property type="protein sequence ID" value="EYE90866.1"/>
    <property type="molecule type" value="Genomic_DNA"/>
</dbReference>
<accession>A0A017S1Z4</accession>
<organism evidence="2 3">
    <name type="scientific">Aspergillus ruber (strain CBS 135680)</name>
    <dbReference type="NCBI Taxonomy" id="1388766"/>
    <lineage>
        <taxon>Eukaryota</taxon>
        <taxon>Fungi</taxon>
        <taxon>Dikarya</taxon>
        <taxon>Ascomycota</taxon>
        <taxon>Pezizomycotina</taxon>
        <taxon>Eurotiomycetes</taxon>
        <taxon>Eurotiomycetidae</taxon>
        <taxon>Eurotiales</taxon>
        <taxon>Aspergillaceae</taxon>
        <taxon>Aspergillus</taxon>
        <taxon>Aspergillus subgen. Aspergillus</taxon>
    </lineage>
</organism>
<sequence length="391" mass="47029">MSHKAFKLTADLGDDMVWVCKARCHSRREKNRLTQKYNLEYASTQQQQTQKEPKYQNPSLSQGQRKQLKNLKSQTQGTRQQLNSPQSSQKNQAEQENRQKIWNRCLYELQQIHPYQREIHHEDLQKQYQHLQQHVQPEPFHWQFTDEMQKFQEKLLQGWNQQLRDRSQKQLQTEPSHNEDECPIPLEYRQLQDPPAQKPLNSQHQQQVPPNLIQNRQAQNQHRQQQAHYCHQLPHVEPLPVLYHSQPQYQVCHHPRNITYQLDTQDILRTQQAKYQHLDQQIQQLRWKQKQFQEAQNQKRAQSRLQQRSQRPTEWQQAQFAHHGQQLQLREGEKETWTFDETMIPDHPPFPFVMDGDSDSEDERDPETENNGENGEEEEDDLESESGFVMI</sequence>
<feature type="compositionally biased region" description="Polar residues" evidence="1">
    <location>
        <begin position="56"/>
        <end position="92"/>
    </location>
</feature>
<feature type="compositionally biased region" description="Low complexity" evidence="1">
    <location>
        <begin position="294"/>
        <end position="310"/>
    </location>
</feature>
<proteinExistence type="predicted"/>
<dbReference type="OrthoDB" id="4510786at2759"/>
<dbReference type="RefSeq" id="XP_040634556.1">
    <property type="nucleotide sequence ID" value="XM_040787487.1"/>
</dbReference>
<dbReference type="HOGENOM" id="CLU_705925_0_0_1"/>
<feature type="compositionally biased region" description="Acidic residues" evidence="1">
    <location>
        <begin position="356"/>
        <end position="384"/>
    </location>
</feature>
<evidence type="ECO:0000313" key="2">
    <source>
        <dbReference type="EMBL" id="EYE90866.1"/>
    </source>
</evidence>
<keyword evidence="3" id="KW-1185">Reference proteome</keyword>
<evidence type="ECO:0000313" key="3">
    <source>
        <dbReference type="Proteomes" id="UP000019804"/>
    </source>
</evidence>
<dbReference type="GeneID" id="63702611"/>
<feature type="region of interest" description="Disordered" evidence="1">
    <location>
        <begin position="294"/>
        <end position="314"/>
    </location>
</feature>
<gene>
    <name evidence="2" type="ORF">EURHEDRAFT_548690</name>
</gene>
<dbReference type="Proteomes" id="UP000019804">
    <property type="component" value="Unassembled WGS sequence"/>
</dbReference>
<name>A0A017S1Z4_ASPRC</name>
<protein>
    <submittedName>
        <fullName evidence="2">Uncharacterized protein</fullName>
    </submittedName>
</protein>
<reference evidence="3" key="1">
    <citation type="journal article" date="2014" name="Nat. Commun.">
        <title>Genomic adaptations of the halophilic Dead Sea filamentous fungus Eurotium rubrum.</title>
        <authorList>
            <person name="Kis-Papo T."/>
            <person name="Weig A.R."/>
            <person name="Riley R."/>
            <person name="Persoh D."/>
            <person name="Salamov A."/>
            <person name="Sun H."/>
            <person name="Lipzen A."/>
            <person name="Wasser S.P."/>
            <person name="Rambold G."/>
            <person name="Grigoriev I.V."/>
            <person name="Nevo E."/>
        </authorList>
    </citation>
    <scope>NUCLEOTIDE SEQUENCE [LARGE SCALE GENOMIC DNA]</scope>
    <source>
        <strain evidence="3">CBS 135680</strain>
    </source>
</reference>
<evidence type="ECO:0000256" key="1">
    <source>
        <dbReference type="SAM" id="MobiDB-lite"/>
    </source>
</evidence>